<sequence length="116" mass="13454">MQHFVPAIATDPTDVINFNLHQSKLDIFGAANDRWNQKTERNIKSAWFVINELLKKNETSCNYKNVESVFNDITNDYKAFNGMSYELIDRHQGLILNKANSPDPIINNYYSNVMRP</sequence>
<comment type="caution">
    <text evidence="1">The sequence shown here is derived from an EMBL/GenBank/DDBJ whole genome shotgun (WGS) entry which is preliminary data.</text>
</comment>
<organism evidence="1">
    <name type="scientific">bioreactor metagenome</name>
    <dbReference type="NCBI Taxonomy" id="1076179"/>
    <lineage>
        <taxon>unclassified sequences</taxon>
        <taxon>metagenomes</taxon>
        <taxon>ecological metagenomes</taxon>
    </lineage>
</organism>
<proteinExistence type="predicted"/>
<dbReference type="EMBL" id="VSSQ01054950">
    <property type="protein sequence ID" value="MPN08860.1"/>
    <property type="molecule type" value="Genomic_DNA"/>
</dbReference>
<evidence type="ECO:0000313" key="1">
    <source>
        <dbReference type="EMBL" id="MPN08860.1"/>
    </source>
</evidence>
<protein>
    <submittedName>
        <fullName evidence="1">Uncharacterized protein</fullName>
    </submittedName>
</protein>
<name>A0A645F4S7_9ZZZZ</name>
<reference evidence="1" key="1">
    <citation type="submission" date="2019-08" db="EMBL/GenBank/DDBJ databases">
        <authorList>
            <person name="Kucharzyk K."/>
            <person name="Murdoch R.W."/>
            <person name="Higgins S."/>
            <person name="Loffler F."/>
        </authorList>
    </citation>
    <scope>NUCLEOTIDE SEQUENCE</scope>
</reference>
<gene>
    <name evidence="1" type="ORF">SDC9_156146</name>
</gene>
<dbReference type="AlphaFoldDB" id="A0A645F4S7"/>
<accession>A0A645F4S7</accession>